<gene>
    <name evidence="2" type="ORF">NDU88_001994</name>
</gene>
<name>A0AAV7T124_PLEWA</name>
<reference evidence="2" key="1">
    <citation type="journal article" date="2022" name="bioRxiv">
        <title>Sequencing and chromosome-scale assembly of the giantPleurodeles waltlgenome.</title>
        <authorList>
            <person name="Brown T."/>
            <person name="Elewa A."/>
            <person name="Iarovenko S."/>
            <person name="Subramanian E."/>
            <person name="Araus A.J."/>
            <person name="Petzold A."/>
            <person name="Susuki M."/>
            <person name="Suzuki K.-i.T."/>
            <person name="Hayashi T."/>
            <person name="Toyoda A."/>
            <person name="Oliveira C."/>
            <person name="Osipova E."/>
            <person name="Leigh N.D."/>
            <person name="Simon A."/>
            <person name="Yun M.H."/>
        </authorList>
    </citation>
    <scope>NUCLEOTIDE SEQUENCE</scope>
    <source>
        <strain evidence="2">20211129_DDA</strain>
        <tissue evidence="2">Liver</tissue>
    </source>
</reference>
<organism evidence="2 3">
    <name type="scientific">Pleurodeles waltl</name>
    <name type="common">Iberian ribbed newt</name>
    <dbReference type="NCBI Taxonomy" id="8319"/>
    <lineage>
        <taxon>Eukaryota</taxon>
        <taxon>Metazoa</taxon>
        <taxon>Chordata</taxon>
        <taxon>Craniata</taxon>
        <taxon>Vertebrata</taxon>
        <taxon>Euteleostomi</taxon>
        <taxon>Amphibia</taxon>
        <taxon>Batrachia</taxon>
        <taxon>Caudata</taxon>
        <taxon>Salamandroidea</taxon>
        <taxon>Salamandridae</taxon>
        <taxon>Pleurodelinae</taxon>
        <taxon>Pleurodeles</taxon>
    </lineage>
</organism>
<evidence type="ECO:0000313" key="3">
    <source>
        <dbReference type="Proteomes" id="UP001066276"/>
    </source>
</evidence>
<protein>
    <submittedName>
        <fullName evidence="2">Uncharacterized protein</fullName>
    </submittedName>
</protein>
<keyword evidence="3" id="KW-1185">Reference proteome</keyword>
<proteinExistence type="predicted"/>
<comment type="caution">
    <text evidence="2">The sequence shown here is derived from an EMBL/GenBank/DDBJ whole genome shotgun (WGS) entry which is preliminary data.</text>
</comment>
<evidence type="ECO:0000313" key="2">
    <source>
        <dbReference type="EMBL" id="KAJ1170113.1"/>
    </source>
</evidence>
<feature type="region of interest" description="Disordered" evidence="1">
    <location>
        <begin position="1"/>
        <end position="20"/>
    </location>
</feature>
<evidence type="ECO:0000256" key="1">
    <source>
        <dbReference type="SAM" id="MobiDB-lite"/>
    </source>
</evidence>
<dbReference type="EMBL" id="JANPWB010000007">
    <property type="protein sequence ID" value="KAJ1170113.1"/>
    <property type="molecule type" value="Genomic_DNA"/>
</dbReference>
<dbReference type="Proteomes" id="UP001066276">
    <property type="component" value="Chromosome 4_1"/>
</dbReference>
<accession>A0AAV7T124</accession>
<dbReference type="AlphaFoldDB" id="A0AAV7T124"/>
<sequence>MKSPGRTGAPANLDEGAKVDSPVKRKVQKCTKEDSCGFLLGARDVSRRVVGCKLVLVAGFRQQALAHAMMRIAAKRRCPGPGGTCGARLGLKRQRGLSAL</sequence>